<dbReference type="GO" id="GO:0005634">
    <property type="term" value="C:nucleus"/>
    <property type="evidence" value="ECO:0007669"/>
    <property type="project" value="TreeGrafter"/>
</dbReference>
<dbReference type="InterPro" id="IPR004875">
    <property type="entry name" value="DDE_SF_endonuclease_dom"/>
</dbReference>
<feature type="domain" description="DDE-1" evidence="1">
    <location>
        <begin position="325"/>
        <end position="396"/>
    </location>
</feature>
<dbReference type="PANTHER" id="PTHR19303:SF71">
    <property type="entry name" value="ZINC FINGER PHD-TYPE DOMAIN-CONTAINING PROTEIN"/>
    <property type="match status" value="1"/>
</dbReference>
<dbReference type="EMBL" id="JAPWTK010000816">
    <property type="protein sequence ID" value="KAJ8935909.1"/>
    <property type="molecule type" value="Genomic_DNA"/>
</dbReference>
<keyword evidence="3" id="KW-1185">Reference proteome</keyword>
<organism evidence="2 3">
    <name type="scientific">Aromia moschata</name>
    <dbReference type="NCBI Taxonomy" id="1265417"/>
    <lineage>
        <taxon>Eukaryota</taxon>
        <taxon>Metazoa</taxon>
        <taxon>Ecdysozoa</taxon>
        <taxon>Arthropoda</taxon>
        <taxon>Hexapoda</taxon>
        <taxon>Insecta</taxon>
        <taxon>Pterygota</taxon>
        <taxon>Neoptera</taxon>
        <taxon>Endopterygota</taxon>
        <taxon>Coleoptera</taxon>
        <taxon>Polyphaga</taxon>
        <taxon>Cucujiformia</taxon>
        <taxon>Chrysomeloidea</taxon>
        <taxon>Cerambycidae</taxon>
        <taxon>Cerambycinae</taxon>
        <taxon>Callichromatini</taxon>
        <taxon>Aromia</taxon>
    </lineage>
</organism>
<name>A0AAV8XAB8_9CUCU</name>
<feature type="domain" description="DDE-1" evidence="1">
    <location>
        <begin position="83"/>
        <end position="206"/>
    </location>
</feature>
<feature type="non-terminal residue" evidence="2">
    <location>
        <position position="1"/>
    </location>
</feature>
<dbReference type="PANTHER" id="PTHR19303">
    <property type="entry name" value="TRANSPOSON"/>
    <property type="match status" value="1"/>
</dbReference>
<protein>
    <recommendedName>
        <fullName evidence="1">DDE-1 domain-containing protein</fullName>
    </recommendedName>
</protein>
<dbReference type="Proteomes" id="UP001162162">
    <property type="component" value="Unassembled WGS sequence"/>
</dbReference>
<proteinExistence type="predicted"/>
<accession>A0AAV8XAB8</accession>
<dbReference type="GO" id="GO:0003677">
    <property type="term" value="F:DNA binding"/>
    <property type="evidence" value="ECO:0007669"/>
    <property type="project" value="TreeGrafter"/>
</dbReference>
<sequence>PHTIWNVDETGCSTVTNPPKIIAMRGSKQVGQVTSAERGTLVTMLGFVNAAGGTIAPAFIFPRVNYKDIMLKDGPKGSLGMASPSGWMTEEKFLAAMKHFIKFVKPSSDNPCLLLMDNHKTHINIEVVTLARANNIILLTFPPHCSHRLQPLDVSVYAPFKTRYRAAMNAWMLSNPGKTVTIYEVAEFAQEAYIAAFSIANIVKGFSKTGIHPFNRYSFPEDEFLPSYVTDRPNPNMEDVNNDNGPQQLPSTSISVSFSQNDNVFQNEASNQALTVTSTIVLPEQMPLRDSYEHGPYKKLKKFWQPKGRKQIGVLSSAERGHHYTAVCCMNAIGTFVPPAFIFPRKRFKAELMDDAPTSSVAFCQENGWMNTETFLKWLNHFVQHVKPSNENKMAIVAIRDWKY</sequence>
<evidence type="ECO:0000313" key="2">
    <source>
        <dbReference type="EMBL" id="KAJ8935909.1"/>
    </source>
</evidence>
<dbReference type="InterPro" id="IPR050863">
    <property type="entry name" value="CenT-Element_Derived"/>
</dbReference>
<reference evidence="2" key="1">
    <citation type="journal article" date="2023" name="Insect Mol. Biol.">
        <title>Genome sequencing provides insights into the evolution of gene families encoding plant cell wall-degrading enzymes in longhorned beetles.</title>
        <authorList>
            <person name="Shin N.R."/>
            <person name="Okamura Y."/>
            <person name="Kirsch R."/>
            <person name="Pauchet Y."/>
        </authorList>
    </citation>
    <scope>NUCLEOTIDE SEQUENCE</scope>
    <source>
        <strain evidence="2">AMC_N1</strain>
    </source>
</reference>
<dbReference type="AlphaFoldDB" id="A0AAV8XAB8"/>
<evidence type="ECO:0000313" key="3">
    <source>
        <dbReference type="Proteomes" id="UP001162162"/>
    </source>
</evidence>
<comment type="caution">
    <text evidence="2">The sequence shown here is derived from an EMBL/GenBank/DDBJ whole genome shotgun (WGS) entry which is preliminary data.</text>
</comment>
<dbReference type="Pfam" id="PF03184">
    <property type="entry name" value="DDE_1"/>
    <property type="match status" value="2"/>
</dbReference>
<gene>
    <name evidence="2" type="ORF">NQ318_000001</name>
</gene>
<evidence type="ECO:0000259" key="1">
    <source>
        <dbReference type="Pfam" id="PF03184"/>
    </source>
</evidence>